<dbReference type="Proteomes" id="UP000242313">
    <property type="component" value="Unassembled WGS sequence"/>
</dbReference>
<dbReference type="EMBL" id="NTMR01000010">
    <property type="protein sequence ID" value="PBK04656.1"/>
    <property type="molecule type" value="Genomic_DNA"/>
</dbReference>
<dbReference type="InterPro" id="IPR000055">
    <property type="entry name" value="Restrct_endonuc_typeI_TRD"/>
</dbReference>
<dbReference type="GO" id="GO:0003677">
    <property type="term" value="F:DNA binding"/>
    <property type="evidence" value="ECO:0007669"/>
    <property type="project" value="UniProtKB-KW"/>
</dbReference>
<accession>A0A2A3MIN2</accession>
<dbReference type="Pfam" id="PF01420">
    <property type="entry name" value="Methylase_S"/>
    <property type="match status" value="1"/>
</dbReference>
<comment type="similarity">
    <text evidence="1">Belongs to the type-I restriction system S methylase family.</text>
</comment>
<keyword evidence="7" id="KW-1185">Reference proteome</keyword>
<dbReference type="InterPro" id="IPR044946">
    <property type="entry name" value="Restrct_endonuc_typeI_TRD_sf"/>
</dbReference>
<protein>
    <submittedName>
        <fullName evidence="6">Restriction endonuclease subunit S</fullName>
    </submittedName>
</protein>
<dbReference type="Gene3D" id="1.10.287.1120">
    <property type="entry name" value="Bipartite methylase S protein"/>
    <property type="match status" value="1"/>
</dbReference>
<reference evidence="6 7" key="1">
    <citation type="submission" date="2017-09" db="EMBL/GenBank/DDBJ databases">
        <title>Pseudomonas abyssi sp. nov. isolated from Abyssopelagic Water.</title>
        <authorList>
            <person name="Wei Y."/>
        </authorList>
    </citation>
    <scope>NUCLEOTIDE SEQUENCE [LARGE SCALE GENOMIC DNA]</scope>
    <source>
        <strain evidence="6 7">MT5</strain>
    </source>
</reference>
<dbReference type="GO" id="GO:0004519">
    <property type="term" value="F:endonuclease activity"/>
    <property type="evidence" value="ECO:0007669"/>
    <property type="project" value="UniProtKB-KW"/>
</dbReference>
<organism evidence="6 7">
    <name type="scientific">Pseudomonas abyssi</name>
    <dbReference type="NCBI Taxonomy" id="170540"/>
    <lineage>
        <taxon>Bacteria</taxon>
        <taxon>Pseudomonadati</taxon>
        <taxon>Pseudomonadota</taxon>
        <taxon>Gammaproteobacteria</taxon>
        <taxon>Pseudomonadales</taxon>
        <taxon>Pseudomonadaceae</taxon>
        <taxon>Pseudomonas</taxon>
    </lineage>
</organism>
<evidence type="ECO:0000256" key="2">
    <source>
        <dbReference type="ARBA" id="ARBA00022747"/>
    </source>
</evidence>
<keyword evidence="4" id="KW-0175">Coiled coil</keyword>
<dbReference type="GO" id="GO:0009307">
    <property type="term" value="P:DNA restriction-modification system"/>
    <property type="evidence" value="ECO:0007669"/>
    <property type="project" value="UniProtKB-KW"/>
</dbReference>
<keyword evidence="2" id="KW-0680">Restriction system</keyword>
<gene>
    <name evidence="6" type="ORF">CNQ84_08500</name>
</gene>
<dbReference type="CDD" id="cd17246">
    <property type="entry name" value="RMtype1_S_SonII-TRD2-CR2_like"/>
    <property type="match status" value="1"/>
</dbReference>
<keyword evidence="6" id="KW-0255">Endonuclease</keyword>
<keyword evidence="6" id="KW-0378">Hydrolase</keyword>
<evidence type="ECO:0000256" key="1">
    <source>
        <dbReference type="ARBA" id="ARBA00010923"/>
    </source>
</evidence>
<keyword evidence="6" id="KW-0540">Nuclease</keyword>
<feature type="coiled-coil region" evidence="4">
    <location>
        <begin position="169"/>
        <end position="196"/>
    </location>
</feature>
<keyword evidence="3" id="KW-0238">DNA-binding</keyword>
<evidence type="ECO:0000256" key="4">
    <source>
        <dbReference type="SAM" id="Coils"/>
    </source>
</evidence>
<proteinExistence type="inferred from homology"/>
<evidence type="ECO:0000259" key="5">
    <source>
        <dbReference type="Pfam" id="PF01420"/>
    </source>
</evidence>
<dbReference type="AlphaFoldDB" id="A0A2A3MIN2"/>
<evidence type="ECO:0000313" key="7">
    <source>
        <dbReference type="Proteomes" id="UP000242313"/>
    </source>
</evidence>
<dbReference type="PANTHER" id="PTHR30408">
    <property type="entry name" value="TYPE-1 RESTRICTION ENZYME ECOKI SPECIFICITY PROTEIN"/>
    <property type="match status" value="1"/>
</dbReference>
<dbReference type="SUPFAM" id="SSF116734">
    <property type="entry name" value="DNA methylase specificity domain"/>
    <property type="match status" value="2"/>
</dbReference>
<dbReference type="Gene3D" id="3.90.220.20">
    <property type="entry name" value="DNA methylase specificity domains"/>
    <property type="match status" value="2"/>
</dbReference>
<sequence length="429" mass="47640">MSNSVPSAWEDVSLGEYAHIKARIGWRGLSSSEYTDTGAYLVAGTHIKGAKIDWDDCDHIDEFRYAESPEIQLKECDVVISKDGTIGRLGYVENLPGPATINGTMMLIRPGEAFFSKFIYFYLQGDNFQKVIKEKVSGSSVPHIFQRDMVTLKVPVPPLPEQKKIAAILSSVDDVIEKTRAQIEKLKDLKTGMMQELLTKGIGPDGAPHTAFKDSPLGRIPEGWSVAALESLLADVDYPMRSGPFGSSLLKSELVQDGIPYLGIDNVHVEKFEDKFRRFVSEEKFNELRRYEVKANDVMVTIMGTVGRCCVVPGSIGRALSSKHVWTMTFDPELYVPELVCWQINYADWVQDQFKAESQGGVMDSISSKTLRGLLLPLPPIVEQRKIALAHSKISKTLAQKADKLSAVQSLKKALMQDLLTGKVRVKVS</sequence>
<evidence type="ECO:0000313" key="6">
    <source>
        <dbReference type="EMBL" id="PBK04656.1"/>
    </source>
</evidence>
<comment type="caution">
    <text evidence="6">The sequence shown here is derived from an EMBL/GenBank/DDBJ whole genome shotgun (WGS) entry which is preliminary data.</text>
</comment>
<name>A0A2A3MIN2_9PSED</name>
<feature type="domain" description="Type I restriction modification DNA specificity" evidence="5">
    <location>
        <begin position="6"/>
        <end position="185"/>
    </location>
</feature>
<dbReference type="PANTHER" id="PTHR30408:SF12">
    <property type="entry name" value="TYPE I RESTRICTION ENZYME MJAVIII SPECIFICITY SUBUNIT"/>
    <property type="match status" value="1"/>
</dbReference>
<evidence type="ECO:0000256" key="3">
    <source>
        <dbReference type="ARBA" id="ARBA00023125"/>
    </source>
</evidence>
<dbReference type="InterPro" id="IPR052021">
    <property type="entry name" value="Type-I_RS_S_subunit"/>
</dbReference>
<dbReference type="RefSeq" id="WP_096004459.1">
    <property type="nucleotide sequence ID" value="NZ_NTMR01000010.1"/>
</dbReference>